<dbReference type="SMART" id="SM00256">
    <property type="entry name" value="FBOX"/>
    <property type="match status" value="1"/>
</dbReference>
<dbReference type="SUPFAM" id="SSF81383">
    <property type="entry name" value="F-box domain"/>
    <property type="match status" value="1"/>
</dbReference>
<dbReference type="EMBL" id="CAMAPF010000017">
    <property type="protein sequence ID" value="CAH9070246.1"/>
    <property type="molecule type" value="Genomic_DNA"/>
</dbReference>
<dbReference type="Pfam" id="PF24750">
    <property type="entry name" value="b-prop_At3g26010-like"/>
    <property type="match status" value="1"/>
</dbReference>
<dbReference type="InterPro" id="IPR036047">
    <property type="entry name" value="F-box-like_dom_sf"/>
</dbReference>
<dbReference type="Pfam" id="PF00646">
    <property type="entry name" value="F-box"/>
    <property type="match status" value="1"/>
</dbReference>
<dbReference type="Gene3D" id="1.20.1280.50">
    <property type="match status" value="1"/>
</dbReference>
<proteinExistence type="predicted"/>
<name>A0AAV0C988_9ASTE</name>
<evidence type="ECO:0000313" key="3">
    <source>
        <dbReference type="Proteomes" id="UP001152523"/>
    </source>
</evidence>
<dbReference type="InterPro" id="IPR056592">
    <property type="entry name" value="Beta-prop_At3g26010-like"/>
</dbReference>
<sequence>MDEQIMMEILLRLPPKSIYRFRVVCKTWNELISGPFFIERYDTRLRRHGGPALLALFQRTQSSPYYYRPKSKKRKPAATNLLPLDLPGNSEIKRQSLKLDDCEFINSSGGLILCRNCNHDDIEDYYVLNLITGKFVSLLPAPLQYRCASIGLMCEENENKLMAKYIVVRTGYGYEQGHPTFIGIQIYSSETGAWASKPSVRLQAKPYTYPISGHPLVMNGIFHWYRDKMALYRPRINTVQMIVAPQDRYINYFQTHAFTRSTIEDGDILWFATLDSNLMEVFMLPKSAEDGVNCVRPTTIPRNEWVLMYHMSVDSVWNDIALVSSRTRRRTIKDTWGKTRARSIFMDAFFPANKKKKTSLALILRVELGDIFLYDLDRSIEPIRYHGRMVTTYEVGYDSYTLTLCPYLEPSSLSAYVLK</sequence>
<dbReference type="AlphaFoldDB" id="A0AAV0C988"/>
<protein>
    <recommendedName>
        <fullName evidence="1">F-box domain-containing protein</fullName>
    </recommendedName>
</protein>
<dbReference type="InterPro" id="IPR050796">
    <property type="entry name" value="SCF_F-box_component"/>
</dbReference>
<dbReference type="InterPro" id="IPR001810">
    <property type="entry name" value="F-box_dom"/>
</dbReference>
<reference evidence="2" key="1">
    <citation type="submission" date="2022-07" db="EMBL/GenBank/DDBJ databases">
        <authorList>
            <person name="Macas J."/>
            <person name="Novak P."/>
            <person name="Neumann P."/>
        </authorList>
    </citation>
    <scope>NUCLEOTIDE SEQUENCE</scope>
</reference>
<feature type="domain" description="F-box" evidence="1">
    <location>
        <begin position="1"/>
        <end position="41"/>
    </location>
</feature>
<evidence type="ECO:0000259" key="1">
    <source>
        <dbReference type="PROSITE" id="PS50181"/>
    </source>
</evidence>
<evidence type="ECO:0000313" key="2">
    <source>
        <dbReference type="EMBL" id="CAH9070246.1"/>
    </source>
</evidence>
<dbReference type="CDD" id="cd22157">
    <property type="entry name" value="F-box_AtFBW1-like"/>
    <property type="match status" value="1"/>
</dbReference>
<dbReference type="PANTHER" id="PTHR31672:SF9">
    <property type="entry name" value="F-BOX DOMAIN-CONTAINING PROTEIN"/>
    <property type="match status" value="1"/>
</dbReference>
<gene>
    <name evidence="2" type="ORF">CEPIT_LOCUS3360</name>
</gene>
<keyword evidence="3" id="KW-1185">Reference proteome</keyword>
<accession>A0AAV0C988</accession>
<dbReference type="Proteomes" id="UP001152523">
    <property type="component" value="Unassembled WGS sequence"/>
</dbReference>
<dbReference type="PROSITE" id="PS50181">
    <property type="entry name" value="FBOX"/>
    <property type="match status" value="1"/>
</dbReference>
<comment type="caution">
    <text evidence="2">The sequence shown here is derived from an EMBL/GenBank/DDBJ whole genome shotgun (WGS) entry which is preliminary data.</text>
</comment>
<dbReference type="PANTHER" id="PTHR31672">
    <property type="entry name" value="BNACNNG10540D PROTEIN"/>
    <property type="match status" value="1"/>
</dbReference>
<organism evidence="2 3">
    <name type="scientific">Cuscuta epithymum</name>
    <dbReference type="NCBI Taxonomy" id="186058"/>
    <lineage>
        <taxon>Eukaryota</taxon>
        <taxon>Viridiplantae</taxon>
        <taxon>Streptophyta</taxon>
        <taxon>Embryophyta</taxon>
        <taxon>Tracheophyta</taxon>
        <taxon>Spermatophyta</taxon>
        <taxon>Magnoliopsida</taxon>
        <taxon>eudicotyledons</taxon>
        <taxon>Gunneridae</taxon>
        <taxon>Pentapetalae</taxon>
        <taxon>asterids</taxon>
        <taxon>lamiids</taxon>
        <taxon>Solanales</taxon>
        <taxon>Convolvulaceae</taxon>
        <taxon>Cuscuteae</taxon>
        <taxon>Cuscuta</taxon>
        <taxon>Cuscuta subgen. Cuscuta</taxon>
    </lineage>
</organism>